<dbReference type="InterPro" id="IPR016032">
    <property type="entry name" value="Sig_transdc_resp-reg_C-effctor"/>
</dbReference>
<keyword evidence="6" id="KW-0804">Transcription</keyword>
<feature type="domain" description="OmpR/PhoB-type" evidence="11">
    <location>
        <begin position="125"/>
        <end position="225"/>
    </location>
</feature>
<dbReference type="SUPFAM" id="SSF52172">
    <property type="entry name" value="CheY-like"/>
    <property type="match status" value="1"/>
</dbReference>
<dbReference type="GO" id="GO:0005829">
    <property type="term" value="C:cytosol"/>
    <property type="evidence" value="ECO:0007669"/>
    <property type="project" value="TreeGrafter"/>
</dbReference>
<dbReference type="SMART" id="SM00448">
    <property type="entry name" value="REC"/>
    <property type="match status" value="1"/>
</dbReference>
<dbReference type="OrthoDB" id="9803564at2"/>
<dbReference type="InterPro" id="IPR039420">
    <property type="entry name" value="WalR-like"/>
</dbReference>
<dbReference type="RefSeq" id="WP_080023931.1">
    <property type="nucleotide sequence ID" value="NZ_LTAY01000081.1"/>
</dbReference>
<dbReference type="SMART" id="SM00862">
    <property type="entry name" value="Trans_reg_C"/>
    <property type="match status" value="1"/>
</dbReference>
<comment type="function">
    <text evidence="7">May play the central regulatory role in sporulation. It may be an element of the effector pathway responsible for the activation of sporulation genes in response to nutritional stress. Spo0A may act in concert with spo0H (a sigma factor) to control the expression of some genes that are critical to the sporulation process.</text>
</comment>
<evidence type="ECO:0000256" key="7">
    <source>
        <dbReference type="ARBA" id="ARBA00024867"/>
    </source>
</evidence>
<evidence type="ECO:0000256" key="4">
    <source>
        <dbReference type="ARBA" id="ARBA00023015"/>
    </source>
</evidence>
<evidence type="ECO:0000256" key="3">
    <source>
        <dbReference type="ARBA" id="ARBA00023012"/>
    </source>
</evidence>
<dbReference type="InterPro" id="IPR001789">
    <property type="entry name" value="Sig_transdc_resp-reg_receiver"/>
</dbReference>
<gene>
    <name evidence="12" type="primary">regX3_2</name>
    <name evidence="12" type="ORF">CLTHE_27370</name>
</gene>
<dbReference type="Proteomes" id="UP000191448">
    <property type="component" value="Unassembled WGS sequence"/>
</dbReference>
<dbReference type="EMBL" id="LTAY01000081">
    <property type="protein sequence ID" value="OPX46516.1"/>
    <property type="molecule type" value="Genomic_DNA"/>
</dbReference>
<feature type="modified residue" description="4-aspartylphosphate" evidence="8">
    <location>
        <position position="52"/>
    </location>
</feature>
<evidence type="ECO:0000256" key="6">
    <source>
        <dbReference type="ARBA" id="ARBA00023163"/>
    </source>
</evidence>
<evidence type="ECO:0000313" key="13">
    <source>
        <dbReference type="Proteomes" id="UP000191448"/>
    </source>
</evidence>
<dbReference type="GO" id="GO:0000156">
    <property type="term" value="F:phosphorelay response regulator activity"/>
    <property type="evidence" value="ECO:0007669"/>
    <property type="project" value="TreeGrafter"/>
</dbReference>
<keyword evidence="3" id="KW-0902">Two-component regulatory system</keyword>
<dbReference type="PANTHER" id="PTHR48111:SF40">
    <property type="entry name" value="PHOSPHATE REGULON TRANSCRIPTIONAL REGULATORY PROTEIN PHOB"/>
    <property type="match status" value="1"/>
</dbReference>
<dbReference type="PROSITE" id="PS50110">
    <property type="entry name" value="RESPONSE_REGULATORY"/>
    <property type="match status" value="1"/>
</dbReference>
<dbReference type="PANTHER" id="PTHR48111">
    <property type="entry name" value="REGULATOR OF RPOS"/>
    <property type="match status" value="1"/>
</dbReference>
<dbReference type="Gene3D" id="6.10.250.690">
    <property type="match status" value="1"/>
</dbReference>
<evidence type="ECO:0000256" key="9">
    <source>
        <dbReference type="PROSITE-ProRule" id="PRU01091"/>
    </source>
</evidence>
<feature type="DNA-binding region" description="OmpR/PhoB-type" evidence="9">
    <location>
        <begin position="125"/>
        <end position="225"/>
    </location>
</feature>
<comment type="caution">
    <text evidence="12">The sequence shown here is derived from an EMBL/GenBank/DDBJ whole genome shotgun (WGS) entry which is preliminary data.</text>
</comment>
<proteinExistence type="predicted"/>
<sequence>MRKILIIEDDKGINNGICFNLELENFKVFQSFNLKAGEEILNKENIDLIILDVNLPDGNGFDFCKKIREKSNVPIIFLTANNLEVDQVIGFKIGGDDYITKPFSIMLLVERIKAILRRRVEDKKDEILRSGKFSLDLRNLSFYKEDIEIPLSQIEFKIMKKFMESEKKNLKRDELLKELWNDDLGFVEEHTLTVNINRLRGKIEKDKKNPKHIKTVYKVGYVWIGEEDE</sequence>
<dbReference type="AlphaFoldDB" id="A0A1V4SST1"/>
<dbReference type="Gene3D" id="3.40.50.2300">
    <property type="match status" value="1"/>
</dbReference>
<dbReference type="InterPro" id="IPR001867">
    <property type="entry name" value="OmpR/PhoB-type_DNA-bd"/>
</dbReference>
<reference evidence="12 13" key="1">
    <citation type="submission" date="2016-02" db="EMBL/GenBank/DDBJ databases">
        <title>Genome sequence of Clostridium thermobutyricum DSM 4928.</title>
        <authorList>
            <person name="Poehlein A."/>
            <person name="Daniel R."/>
        </authorList>
    </citation>
    <scope>NUCLEOTIDE SEQUENCE [LARGE SCALE GENOMIC DNA]</scope>
    <source>
        <strain evidence="12 13">DSM 4928</strain>
    </source>
</reference>
<dbReference type="GO" id="GO:0000976">
    <property type="term" value="F:transcription cis-regulatory region binding"/>
    <property type="evidence" value="ECO:0007669"/>
    <property type="project" value="TreeGrafter"/>
</dbReference>
<dbReference type="PROSITE" id="PS51755">
    <property type="entry name" value="OMPR_PHOB"/>
    <property type="match status" value="1"/>
</dbReference>
<evidence type="ECO:0000259" key="10">
    <source>
        <dbReference type="PROSITE" id="PS50110"/>
    </source>
</evidence>
<dbReference type="CDD" id="cd00383">
    <property type="entry name" value="trans_reg_C"/>
    <property type="match status" value="1"/>
</dbReference>
<dbReference type="GO" id="GO:0032993">
    <property type="term" value="C:protein-DNA complex"/>
    <property type="evidence" value="ECO:0007669"/>
    <property type="project" value="TreeGrafter"/>
</dbReference>
<dbReference type="Gene3D" id="1.10.10.10">
    <property type="entry name" value="Winged helix-like DNA-binding domain superfamily/Winged helix DNA-binding domain"/>
    <property type="match status" value="1"/>
</dbReference>
<evidence type="ECO:0000256" key="1">
    <source>
        <dbReference type="ARBA" id="ARBA00018672"/>
    </source>
</evidence>
<evidence type="ECO:0000259" key="11">
    <source>
        <dbReference type="PROSITE" id="PS51755"/>
    </source>
</evidence>
<evidence type="ECO:0000256" key="8">
    <source>
        <dbReference type="PROSITE-ProRule" id="PRU00169"/>
    </source>
</evidence>
<keyword evidence="4" id="KW-0805">Transcription regulation</keyword>
<evidence type="ECO:0000256" key="2">
    <source>
        <dbReference type="ARBA" id="ARBA00022553"/>
    </source>
</evidence>
<evidence type="ECO:0000256" key="5">
    <source>
        <dbReference type="ARBA" id="ARBA00023125"/>
    </source>
</evidence>
<protein>
    <recommendedName>
        <fullName evidence="1">Stage 0 sporulation protein A homolog</fullName>
    </recommendedName>
</protein>
<accession>A0A1V4SST1</accession>
<name>A0A1V4SST1_9CLOT</name>
<dbReference type="GO" id="GO:0006355">
    <property type="term" value="P:regulation of DNA-templated transcription"/>
    <property type="evidence" value="ECO:0007669"/>
    <property type="project" value="InterPro"/>
</dbReference>
<evidence type="ECO:0000313" key="12">
    <source>
        <dbReference type="EMBL" id="OPX46516.1"/>
    </source>
</evidence>
<organism evidence="12 13">
    <name type="scientific">Clostridium thermobutyricum DSM 4928</name>
    <dbReference type="NCBI Taxonomy" id="1121339"/>
    <lineage>
        <taxon>Bacteria</taxon>
        <taxon>Bacillati</taxon>
        <taxon>Bacillota</taxon>
        <taxon>Clostridia</taxon>
        <taxon>Eubacteriales</taxon>
        <taxon>Clostridiaceae</taxon>
        <taxon>Clostridium</taxon>
    </lineage>
</organism>
<keyword evidence="2 8" id="KW-0597">Phosphoprotein</keyword>
<dbReference type="Pfam" id="PF00072">
    <property type="entry name" value="Response_reg"/>
    <property type="match status" value="1"/>
</dbReference>
<dbReference type="SUPFAM" id="SSF46894">
    <property type="entry name" value="C-terminal effector domain of the bipartite response regulators"/>
    <property type="match status" value="1"/>
</dbReference>
<dbReference type="CDD" id="cd17574">
    <property type="entry name" value="REC_OmpR"/>
    <property type="match status" value="1"/>
</dbReference>
<dbReference type="InterPro" id="IPR036388">
    <property type="entry name" value="WH-like_DNA-bd_sf"/>
</dbReference>
<dbReference type="Pfam" id="PF00486">
    <property type="entry name" value="Trans_reg_C"/>
    <property type="match status" value="1"/>
</dbReference>
<dbReference type="InterPro" id="IPR011006">
    <property type="entry name" value="CheY-like_superfamily"/>
</dbReference>
<keyword evidence="5 9" id="KW-0238">DNA-binding</keyword>
<feature type="domain" description="Response regulatory" evidence="10">
    <location>
        <begin position="3"/>
        <end position="116"/>
    </location>
</feature>